<dbReference type="RefSeq" id="WP_290263880.1">
    <property type="nucleotide sequence ID" value="NZ_JAUFQG010000006.1"/>
</dbReference>
<proteinExistence type="predicted"/>
<reference evidence="2" key="1">
    <citation type="journal article" date="2019" name="Int. J. Syst. Evol. Microbiol.">
        <title>The Global Catalogue of Microorganisms (GCM) 10K type strain sequencing project: providing services to taxonomists for standard genome sequencing and annotation.</title>
        <authorList>
            <consortium name="The Broad Institute Genomics Platform"/>
            <consortium name="The Broad Institute Genome Sequencing Center for Infectious Disease"/>
            <person name="Wu L."/>
            <person name="Ma J."/>
        </authorList>
    </citation>
    <scope>NUCLEOTIDE SEQUENCE [LARGE SCALE GENOMIC DNA]</scope>
    <source>
        <strain evidence="2">CECT 8570</strain>
    </source>
</reference>
<evidence type="ECO:0008006" key="3">
    <source>
        <dbReference type="Google" id="ProtNLM"/>
    </source>
</evidence>
<sequence length="186" mass="20549">MKTLNLLRLKQPLTIATPNTAQLLLTSPATSVMHDFEVSAPLLIEASTLVRDAALIMQRAHVHFKLVLDDADLLVGTLNYNQVSLQCQMIKKAEGYDVDSLTVVDVMTSIDAQSALEYDEVKKSTIGHVLNTLATDGLQHSLVIDSHTNTIRGVINAENLARQINAPIQLRRKPNFGELFKELHVN</sequence>
<comment type="caution">
    <text evidence="1">The sequence shown here is derived from an EMBL/GenBank/DDBJ whole genome shotgun (WGS) entry which is preliminary data.</text>
</comment>
<dbReference type="Gene3D" id="3.10.580.10">
    <property type="entry name" value="CBS-domain"/>
    <property type="match status" value="1"/>
</dbReference>
<evidence type="ECO:0000313" key="2">
    <source>
        <dbReference type="Proteomes" id="UP001595840"/>
    </source>
</evidence>
<keyword evidence="2" id="KW-1185">Reference proteome</keyword>
<organism evidence="1 2">
    <name type="scientific">Simiduia curdlanivorans</name>
    <dbReference type="NCBI Taxonomy" id="1492769"/>
    <lineage>
        <taxon>Bacteria</taxon>
        <taxon>Pseudomonadati</taxon>
        <taxon>Pseudomonadota</taxon>
        <taxon>Gammaproteobacteria</taxon>
        <taxon>Cellvibrionales</taxon>
        <taxon>Cellvibrionaceae</taxon>
        <taxon>Simiduia</taxon>
    </lineage>
</organism>
<evidence type="ECO:0000313" key="1">
    <source>
        <dbReference type="EMBL" id="MFC4361835.1"/>
    </source>
</evidence>
<protein>
    <recommendedName>
        <fullName evidence="3">CBS domain-containing protein</fullName>
    </recommendedName>
</protein>
<dbReference type="SUPFAM" id="SSF54631">
    <property type="entry name" value="CBS-domain pair"/>
    <property type="match status" value="1"/>
</dbReference>
<accession>A0ABV8V1R7</accession>
<gene>
    <name evidence="1" type="ORF">ACFOX3_05945</name>
</gene>
<dbReference type="Proteomes" id="UP001595840">
    <property type="component" value="Unassembled WGS sequence"/>
</dbReference>
<name>A0ABV8V1R7_9GAMM</name>
<dbReference type="EMBL" id="JBHSCX010000004">
    <property type="protein sequence ID" value="MFC4361835.1"/>
    <property type="molecule type" value="Genomic_DNA"/>
</dbReference>
<dbReference type="InterPro" id="IPR046342">
    <property type="entry name" value="CBS_dom_sf"/>
</dbReference>